<accession>A0A813U9F0</accession>
<comment type="similarity">
    <text evidence="1">Belongs to the arrestin family.</text>
</comment>
<dbReference type="EMBL" id="CAJNOJ010000118">
    <property type="protein sequence ID" value="CAF1149077.1"/>
    <property type="molecule type" value="Genomic_DNA"/>
</dbReference>
<dbReference type="SMART" id="SM01017">
    <property type="entry name" value="Arrestin_C"/>
    <property type="match status" value="1"/>
</dbReference>
<evidence type="ECO:0000313" key="5">
    <source>
        <dbReference type="EMBL" id="CAF1149077.1"/>
    </source>
</evidence>
<dbReference type="GO" id="GO:0015031">
    <property type="term" value="P:protein transport"/>
    <property type="evidence" value="ECO:0007669"/>
    <property type="project" value="TreeGrafter"/>
</dbReference>
<dbReference type="InterPro" id="IPR014756">
    <property type="entry name" value="Ig_E-set"/>
</dbReference>
<reference evidence="4" key="1">
    <citation type="submission" date="2021-02" db="EMBL/GenBank/DDBJ databases">
        <authorList>
            <person name="Nowell W R."/>
        </authorList>
    </citation>
    <scope>NUCLEOTIDE SEQUENCE</scope>
</reference>
<feature type="region of interest" description="Disordered" evidence="2">
    <location>
        <begin position="333"/>
        <end position="352"/>
    </location>
</feature>
<dbReference type="SUPFAM" id="SSF81296">
    <property type="entry name" value="E set domains"/>
    <property type="match status" value="2"/>
</dbReference>
<dbReference type="Gene3D" id="2.60.40.640">
    <property type="match status" value="2"/>
</dbReference>
<evidence type="ECO:0000259" key="3">
    <source>
        <dbReference type="SMART" id="SM01017"/>
    </source>
</evidence>
<dbReference type="AlphaFoldDB" id="A0A813U9F0"/>
<proteinExistence type="inferred from homology"/>
<comment type="caution">
    <text evidence="4">The sequence shown here is derived from an EMBL/GenBank/DDBJ whole genome shotgun (WGS) entry which is preliminary data.</text>
</comment>
<dbReference type="InterPro" id="IPR011022">
    <property type="entry name" value="Arrestin_C-like"/>
</dbReference>
<evidence type="ECO:0000313" key="6">
    <source>
        <dbReference type="Proteomes" id="UP000663828"/>
    </source>
</evidence>
<dbReference type="Proteomes" id="UP000663828">
    <property type="component" value="Unassembled WGS sequence"/>
</dbReference>
<organism evidence="4 6">
    <name type="scientific">Adineta ricciae</name>
    <name type="common">Rotifer</name>
    <dbReference type="NCBI Taxonomy" id="249248"/>
    <lineage>
        <taxon>Eukaryota</taxon>
        <taxon>Metazoa</taxon>
        <taxon>Spiralia</taxon>
        <taxon>Gnathifera</taxon>
        <taxon>Rotifera</taxon>
        <taxon>Eurotatoria</taxon>
        <taxon>Bdelloidea</taxon>
        <taxon>Adinetida</taxon>
        <taxon>Adinetidae</taxon>
        <taxon>Adineta</taxon>
    </lineage>
</organism>
<evidence type="ECO:0000313" key="4">
    <source>
        <dbReference type="EMBL" id="CAF0823093.1"/>
    </source>
</evidence>
<dbReference type="GO" id="GO:0005737">
    <property type="term" value="C:cytoplasm"/>
    <property type="evidence" value="ECO:0007669"/>
    <property type="project" value="TreeGrafter"/>
</dbReference>
<dbReference type="PANTHER" id="PTHR11188:SF176">
    <property type="entry name" value="ARRESTIN DOMAIN-CONTAINING PROTEIN 1"/>
    <property type="match status" value="1"/>
</dbReference>
<dbReference type="PANTHER" id="PTHR11188">
    <property type="entry name" value="ARRESTIN DOMAIN CONTAINING PROTEIN"/>
    <property type="match status" value="1"/>
</dbReference>
<protein>
    <recommendedName>
        <fullName evidence="3">Arrestin C-terminal-like domain-containing protein</fullName>
    </recommendedName>
</protein>
<dbReference type="InterPro" id="IPR050357">
    <property type="entry name" value="Arrestin_domain-protein"/>
</dbReference>
<evidence type="ECO:0000256" key="2">
    <source>
        <dbReference type="SAM" id="MobiDB-lite"/>
    </source>
</evidence>
<evidence type="ECO:0000256" key="1">
    <source>
        <dbReference type="ARBA" id="ARBA00005298"/>
    </source>
</evidence>
<dbReference type="InterPro" id="IPR011021">
    <property type="entry name" value="Arrestin-like_N"/>
</dbReference>
<dbReference type="InterPro" id="IPR014752">
    <property type="entry name" value="Arrestin-like_C"/>
</dbReference>
<dbReference type="Pfam" id="PF00339">
    <property type="entry name" value="Arrestin_N"/>
    <property type="match status" value="1"/>
</dbReference>
<dbReference type="Proteomes" id="UP000663852">
    <property type="component" value="Unassembled WGS sequence"/>
</dbReference>
<keyword evidence="6" id="KW-1185">Reference proteome</keyword>
<dbReference type="Pfam" id="PF02752">
    <property type="entry name" value="Arrestin_C"/>
    <property type="match status" value="1"/>
</dbReference>
<sequence length="352" mass="40232">MGSNHSVQINIHLDRANSFYFAGETVSGTINVRISAGQIKLDEILLLLAGESGYTTTHTVTDSNGSTSVVINYLTKSFLKTTTIIESPSSEQKKLIYNPGSYSWHFDIPLPSQLPPSLNQPQSYPHVRYYLKLVMDKPWYKRNATEILYLTVFPRMDLLHDAHLLTPTLFSNHNRNDVTLKGTIHKLAYLPGEIITGTLEIINPRRSVLKQIKLLLIQHYKIECNTKQEKLVDIILPIVDHRNDEYIMDKFSLTVPSIPLPPSYDFHDGYDHKTHVNIHYNLEFQVKIEGMFTNFDIPVPITIASISDMNSNNYEPHQNINFSQNSLSYYPEIDIDDKTNPPPSYNSIAFHD</sequence>
<feature type="domain" description="Arrestin C-terminal-like" evidence="3">
    <location>
        <begin position="174"/>
        <end position="308"/>
    </location>
</feature>
<gene>
    <name evidence="5" type="ORF">EDS130_LOCUS22509</name>
    <name evidence="4" type="ORF">XAT740_LOCUS4063</name>
</gene>
<name>A0A813U9F0_ADIRI</name>
<dbReference type="OrthoDB" id="2333384at2759"/>
<dbReference type="EMBL" id="CAJNOR010000161">
    <property type="protein sequence ID" value="CAF0823093.1"/>
    <property type="molecule type" value="Genomic_DNA"/>
</dbReference>